<dbReference type="InterPro" id="IPR000527">
    <property type="entry name" value="Flag_Lring"/>
</dbReference>
<dbReference type="EMBL" id="DSGB01000002">
    <property type="protein sequence ID" value="HER95179.1"/>
    <property type="molecule type" value="Genomic_DNA"/>
</dbReference>
<evidence type="ECO:0000256" key="3">
    <source>
        <dbReference type="ARBA" id="ARBA00004442"/>
    </source>
</evidence>
<dbReference type="GO" id="GO:0009427">
    <property type="term" value="C:bacterial-type flagellum basal body, distal rod, L ring"/>
    <property type="evidence" value="ECO:0007669"/>
    <property type="project" value="InterPro"/>
</dbReference>
<keyword evidence="10" id="KW-0969">Cilium</keyword>
<evidence type="ECO:0000313" key="10">
    <source>
        <dbReference type="EMBL" id="HER95179.1"/>
    </source>
</evidence>
<keyword evidence="7" id="KW-0975">Bacterial flagellum</keyword>
<evidence type="ECO:0000256" key="6">
    <source>
        <dbReference type="ARBA" id="ARBA00023136"/>
    </source>
</evidence>
<dbReference type="Pfam" id="PF02107">
    <property type="entry name" value="FlgH"/>
    <property type="match status" value="1"/>
</dbReference>
<evidence type="ECO:0000256" key="7">
    <source>
        <dbReference type="ARBA" id="ARBA00023143"/>
    </source>
</evidence>
<comment type="caution">
    <text evidence="10">The sequence shown here is derived from an EMBL/GenBank/DDBJ whole genome shotgun (WGS) entry which is preliminary data.</text>
</comment>
<evidence type="ECO:0000256" key="8">
    <source>
        <dbReference type="ARBA" id="ARBA00023237"/>
    </source>
</evidence>
<evidence type="ECO:0000256" key="1">
    <source>
        <dbReference type="ARBA" id="ARBA00002591"/>
    </source>
</evidence>
<keyword evidence="10" id="KW-0966">Cell projection</keyword>
<dbReference type="GO" id="GO:0071973">
    <property type="term" value="P:bacterial-type flagellum-dependent cell motility"/>
    <property type="evidence" value="ECO:0007669"/>
    <property type="project" value="InterPro"/>
</dbReference>
<dbReference type="PANTHER" id="PTHR34933">
    <property type="entry name" value="FLAGELLAR L-RING PROTEIN"/>
    <property type="match status" value="1"/>
</dbReference>
<keyword evidence="8" id="KW-0998">Cell outer membrane</keyword>
<comment type="function">
    <text evidence="1">Assembles around the rod to form the L-ring and probably protects the motor/basal body from shearing forces during rotation.</text>
</comment>
<organism evidence="10">
    <name type="scientific">Rhodothermus marinus</name>
    <name type="common">Rhodothermus obamensis</name>
    <dbReference type="NCBI Taxonomy" id="29549"/>
    <lineage>
        <taxon>Bacteria</taxon>
        <taxon>Pseudomonadati</taxon>
        <taxon>Rhodothermota</taxon>
        <taxon>Rhodothermia</taxon>
        <taxon>Rhodothermales</taxon>
        <taxon>Rhodothermaceae</taxon>
        <taxon>Rhodothermus</taxon>
    </lineage>
</organism>
<keyword evidence="10" id="KW-0282">Flagellum</keyword>
<dbReference type="GO" id="GO:0003774">
    <property type="term" value="F:cytoskeletal motor activity"/>
    <property type="evidence" value="ECO:0007669"/>
    <property type="project" value="InterPro"/>
</dbReference>
<dbReference type="GO" id="GO:0009279">
    <property type="term" value="C:cell outer membrane"/>
    <property type="evidence" value="ECO:0007669"/>
    <property type="project" value="UniProtKB-SubCell"/>
</dbReference>
<dbReference type="PRINTS" id="PR01008">
    <property type="entry name" value="FLGLRINGFLGH"/>
</dbReference>
<feature type="signal peptide" evidence="9">
    <location>
        <begin position="1"/>
        <end position="20"/>
    </location>
</feature>
<comment type="similarity">
    <text evidence="4">Belongs to the FlgH family.</text>
</comment>
<dbReference type="AlphaFoldDB" id="A0A7V2AYU4"/>
<reference evidence="10" key="1">
    <citation type="journal article" date="2020" name="mSystems">
        <title>Genome- and Community-Level Interaction Insights into Carbon Utilization and Element Cycling Functions of Hydrothermarchaeota in Hydrothermal Sediment.</title>
        <authorList>
            <person name="Zhou Z."/>
            <person name="Liu Y."/>
            <person name="Xu W."/>
            <person name="Pan J."/>
            <person name="Luo Z.H."/>
            <person name="Li M."/>
        </authorList>
    </citation>
    <scope>NUCLEOTIDE SEQUENCE [LARGE SCALE GENOMIC DNA]</scope>
    <source>
        <strain evidence="10">SpSt-143</strain>
    </source>
</reference>
<evidence type="ECO:0000256" key="2">
    <source>
        <dbReference type="ARBA" id="ARBA00004117"/>
    </source>
</evidence>
<accession>A0A7V2AYU4</accession>
<keyword evidence="6" id="KW-0472">Membrane</keyword>
<evidence type="ECO:0000256" key="5">
    <source>
        <dbReference type="ARBA" id="ARBA00022729"/>
    </source>
</evidence>
<name>A0A7V2AYU4_RHOMR</name>
<protein>
    <submittedName>
        <fullName evidence="10">Flagellar basal body L-ring protein FlgH</fullName>
    </submittedName>
</protein>
<sequence>MRRVLFIFTWLTLGALPAVAQNSLYADPRAFRQGDLLTIILAERTAAQRESNYEQAANTKLGGAAAVSGSLGGRFGLDATFVHEGKSRNETLQRDLLTGTVTAIVVGVDTTGNLLIEGERRLNVNGVTHLMRISGLVRPLDVRYDNTVFSYQIAQARIEYHQSDGLTRKFFRPGFFTRLGALVLLGAAIAWGTQ</sequence>
<evidence type="ECO:0000256" key="4">
    <source>
        <dbReference type="ARBA" id="ARBA00006929"/>
    </source>
</evidence>
<evidence type="ECO:0000256" key="9">
    <source>
        <dbReference type="SAM" id="SignalP"/>
    </source>
</evidence>
<comment type="subcellular location">
    <subcellularLocation>
        <location evidence="2">Bacterial flagellum basal body</location>
    </subcellularLocation>
    <subcellularLocation>
        <location evidence="3">Cell outer membrane</location>
    </subcellularLocation>
</comment>
<gene>
    <name evidence="10" type="ORF">ENO59_01455</name>
</gene>
<feature type="chain" id="PRO_5031505234" evidence="9">
    <location>
        <begin position="21"/>
        <end position="194"/>
    </location>
</feature>
<dbReference type="PANTHER" id="PTHR34933:SF1">
    <property type="entry name" value="FLAGELLAR L-RING PROTEIN"/>
    <property type="match status" value="1"/>
</dbReference>
<keyword evidence="5 9" id="KW-0732">Signal</keyword>
<proteinExistence type="inferred from homology"/>